<accession>A0A7G2CPR3</accession>
<protein>
    <recommendedName>
        <fullName evidence="4">Eukaryotic aspartyl protease</fullName>
    </recommendedName>
</protein>
<organism evidence="2 3">
    <name type="scientific">Angomonas deanei</name>
    <dbReference type="NCBI Taxonomy" id="59799"/>
    <lineage>
        <taxon>Eukaryota</taxon>
        <taxon>Discoba</taxon>
        <taxon>Euglenozoa</taxon>
        <taxon>Kinetoplastea</taxon>
        <taxon>Metakinetoplastina</taxon>
        <taxon>Trypanosomatida</taxon>
        <taxon>Trypanosomatidae</taxon>
        <taxon>Strigomonadinae</taxon>
        <taxon>Angomonas</taxon>
    </lineage>
</organism>
<dbReference type="OrthoDB" id="272876at2759"/>
<feature type="signal peptide" evidence="1">
    <location>
        <begin position="1"/>
        <end position="23"/>
    </location>
</feature>
<evidence type="ECO:0000313" key="2">
    <source>
        <dbReference type="EMBL" id="CAD2221846.1"/>
    </source>
</evidence>
<sequence length="414" mass="45345">MKAMRALCFVSLLFIFLCSAVHAATTTRAVFSILYSPANLFTTQYRYCLLESEAGGTTSTVCPSGREVLVNQNITWGTVIPPGIYPRNSSKVRSVLDVQYACVAYTCDMTSDFAFPIGASVSLGDAYGGFSPATPCCGPAYDTMVFDTEKREIRQMSNLPVETVNAAAERSIQSYACEGSPLPDCHIPTSKFLVKLLNPRMYPMLTTFSGPSGDGGIIFSAGVSICNQSLSTVFSYDTAAVLTVGYNVVLSMAEAVALALPWELIRYVASWIRDQPGGKTALLRSGRCHWGKDEEAVNLYRTGDYLECSLDPTMVGELPVLTLTVVRGSVVWRNFGDGEPSGSFTLDLNRLVSEDGSLRLYSTGSITNAREKRALSLYRDPFIVLGAHVRARRRLWHHPQPRLHFVRQVGRCLS</sequence>
<reference evidence="2 3" key="1">
    <citation type="submission" date="2020-08" db="EMBL/GenBank/DDBJ databases">
        <authorList>
            <person name="Newling K."/>
            <person name="Davey J."/>
            <person name="Forrester S."/>
        </authorList>
    </citation>
    <scope>NUCLEOTIDE SEQUENCE [LARGE SCALE GENOMIC DNA]</scope>
    <source>
        <strain evidence="3">Crithidia deanei Carvalho (ATCC PRA-265)</strain>
    </source>
</reference>
<dbReference type="VEuPathDB" id="TriTrypDB:ADEAN_000938100"/>
<dbReference type="EMBL" id="LR877167">
    <property type="protein sequence ID" value="CAD2221846.1"/>
    <property type="molecule type" value="Genomic_DNA"/>
</dbReference>
<name>A0A7G2CPR3_9TRYP</name>
<keyword evidence="1" id="KW-0732">Signal</keyword>
<feature type="chain" id="PRO_5028864327" description="Eukaryotic aspartyl protease" evidence="1">
    <location>
        <begin position="24"/>
        <end position="414"/>
    </location>
</feature>
<dbReference type="AlphaFoldDB" id="A0A7G2CPR3"/>
<proteinExistence type="predicted"/>
<keyword evidence="3" id="KW-1185">Reference proteome</keyword>
<gene>
    <name evidence="2" type="ORF">ADEAN_000938100</name>
</gene>
<dbReference type="Proteomes" id="UP000515908">
    <property type="component" value="Chromosome 23"/>
</dbReference>
<evidence type="ECO:0000256" key="1">
    <source>
        <dbReference type="SAM" id="SignalP"/>
    </source>
</evidence>
<evidence type="ECO:0000313" key="3">
    <source>
        <dbReference type="Proteomes" id="UP000515908"/>
    </source>
</evidence>
<evidence type="ECO:0008006" key="4">
    <source>
        <dbReference type="Google" id="ProtNLM"/>
    </source>
</evidence>